<proteinExistence type="predicted"/>
<dbReference type="Proteomes" id="UP000487596">
    <property type="component" value="Unassembled WGS sequence"/>
</dbReference>
<organism evidence="2 3">
    <name type="scientific">Bacteroides xylanisolvens</name>
    <dbReference type="NCBI Taxonomy" id="371601"/>
    <lineage>
        <taxon>Bacteria</taxon>
        <taxon>Pseudomonadati</taxon>
        <taxon>Bacteroidota</taxon>
        <taxon>Bacteroidia</taxon>
        <taxon>Bacteroidales</taxon>
        <taxon>Bacteroidaceae</taxon>
        <taxon>Bacteroides</taxon>
    </lineage>
</organism>
<dbReference type="AlphaFoldDB" id="A0A6A2RUJ2"/>
<dbReference type="Proteomes" id="UP000747074">
    <property type="component" value="Unassembled WGS sequence"/>
</dbReference>
<evidence type="ECO:0000313" key="2">
    <source>
        <dbReference type="EMBL" id="KAB6143034.1"/>
    </source>
</evidence>
<gene>
    <name evidence="2" type="ORF">GA424_02020</name>
    <name evidence="1" type="ORF">K8V07_07745</name>
</gene>
<dbReference type="EMBL" id="DYVL01000099">
    <property type="protein sequence ID" value="HJG11805.1"/>
    <property type="molecule type" value="Genomic_DNA"/>
</dbReference>
<reference evidence="1" key="2">
    <citation type="journal article" date="2021" name="PeerJ">
        <title>Extensive microbial diversity within the chicken gut microbiome revealed by metagenomics and culture.</title>
        <authorList>
            <person name="Gilroy R."/>
            <person name="Ravi A."/>
            <person name="Getino M."/>
            <person name="Pursley I."/>
            <person name="Horton D.L."/>
            <person name="Alikhan N.F."/>
            <person name="Baker D."/>
            <person name="Gharbi K."/>
            <person name="Hall N."/>
            <person name="Watson M."/>
            <person name="Adriaenssens E.M."/>
            <person name="Foster-Nyarko E."/>
            <person name="Jarju S."/>
            <person name="Secka A."/>
            <person name="Antonio M."/>
            <person name="Oren A."/>
            <person name="Chaudhuri R.R."/>
            <person name="La Ragione R."/>
            <person name="Hildebrand F."/>
            <person name="Pallen M.J."/>
        </authorList>
    </citation>
    <scope>NUCLEOTIDE SEQUENCE</scope>
    <source>
        <strain evidence="1">CHK154-13316</strain>
    </source>
</reference>
<evidence type="ECO:0000313" key="1">
    <source>
        <dbReference type="EMBL" id="HJG11805.1"/>
    </source>
</evidence>
<reference evidence="2 3" key="1">
    <citation type="journal article" date="2019" name="Nat. Med.">
        <title>A library of human gut bacterial isolates paired with longitudinal multiomics data enables mechanistic microbiome research.</title>
        <authorList>
            <person name="Poyet M."/>
            <person name="Groussin M."/>
            <person name="Gibbons S.M."/>
            <person name="Avila-Pacheco J."/>
            <person name="Jiang X."/>
            <person name="Kearney S.M."/>
            <person name="Perrotta A.R."/>
            <person name="Berdy B."/>
            <person name="Zhao S."/>
            <person name="Lieberman T.D."/>
            <person name="Swanson P.K."/>
            <person name="Smith M."/>
            <person name="Roesemann S."/>
            <person name="Alexander J.E."/>
            <person name="Rich S.A."/>
            <person name="Livny J."/>
            <person name="Vlamakis H."/>
            <person name="Clish C."/>
            <person name="Bullock K."/>
            <person name="Deik A."/>
            <person name="Scott J."/>
            <person name="Pierce K.A."/>
            <person name="Xavier R.J."/>
            <person name="Alm E.J."/>
        </authorList>
    </citation>
    <scope>NUCLEOTIDE SEQUENCE [LARGE SCALE GENOMIC DNA]</scope>
    <source>
        <strain evidence="2 3">BIOML-A62</strain>
    </source>
</reference>
<protein>
    <submittedName>
        <fullName evidence="2">Uncharacterized protein</fullName>
    </submittedName>
</protein>
<comment type="caution">
    <text evidence="2">The sequence shown here is derived from an EMBL/GenBank/DDBJ whole genome shotgun (WGS) entry which is preliminary data.</text>
</comment>
<sequence>MISVITSGMESRVYLDNEGIDDMIHYLTYLREKNETTYDLIEGNELDRLDEDLVLDGFEHITHLELIYINAFDRDDGTVRIIEED</sequence>
<accession>A0A6A2RUJ2</accession>
<dbReference type="GeneID" id="69482624"/>
<name>A0A6A2RUJ2_9BACE</name>
<evidence type="ECO:0000313" key="3">
    <source>
        <dbReference type="Proteomes" id="UP000487596"/>
    </source>
</evidence>
<dbReference type="EMBL" id="WDEH01000002">
    <property type="protein sequence ID" value="KAB6143034.1"/>
    <property type="molecule type" value="Genomic_DNA"/>
</dbReference>
<dbReference type="RefSeq" id="WP_008641562.1">
    <property type="nucleotide sequence ID" value="NZ_CP072216.1"/>
</dbReference>
<reference evidence="1" key="3">
    <citation type="submission" date="2021-09" db="EMBL/GenBank/DDBJ databases">
        <authorList>
            <person name="Gilroy R."/>
        </authorList>
    </citation>
    <scope>NUCLEOTIDE SEQUENCE</scope>
    <source>
        <strain evidence="1">CHK154-13316</strain>
    </source>
</reference>